<evidence type="ECO:0000256" key="1">
    <source>
        <dbReference type="SAM" id="Phobius"/>
    </source>
</evidence>
<evidence type="ECO:0000313" key="4">
    <source>
        <dbReference type="Proteomes" id="UP000199110"/>
    </source>
</evidence>
<feature type="transmembrane region" description="Helical" evidence="1">
    <location>
        <begin position="30"/>
        <end position="46"/>
    </location>
</feature>
<keyword evidence="3" id="KW-0255">Endonuclease</keyword>
<feature type="domain" description="Endonuclease/exonuclease/phosphatase" evidence="2">
    <location>
        <begin position="95"/>
        <end position="269"/>
    </location>
</feature>
<keyword evidence="1" id="KW-0812">Transmembrane</keyword>
<dbReference type="OrthoDB" id="3808618at2"/>
<organism evidence="3 4">
    <name type="scientific">Jannaschia pohangensis</name>
    <dbReference type="NCBI Taxonomy" id="390807"/>
    <lineage>
        <taxon>Bacteria</taxon>
        <taxon>Pseudomonadati</taxon>
        <taxon>Pseudomonadota</taxon>
        <taxon>Alphaproteobacteria</taxon>
        <taxon>Rhodobacterales</taxon>
        <taxon>Roseobacteraceae</taxon>
        <taxon>Jannaschia</taxon>
    </lineage>
</organism>
<protein>
    <submittedName>
        <fullName evidence="3">Uncharacterized conserved protein YafD, endonuclease/exonuclease/phosphatase (EEP) superfamily</fullName>
    </submittedName>
</protein>
<dbReference type="Gene3D" id="3.60.10.10">
    <property type="entry name" value="Endonuclease/exonuclease/phosphatase"/>
    <property type="match status" value="1"/>
</dbReference>
<dbReference type="Proteomes" id="UP000199110">
    <property type="component" value="Unassembled WGS sequence"/>
</dbReference>
<dbReference type="RefSeq" id="WP_092777401.1">
    <property type="nucleotide sequence ID" value="NZ_FORA01000001.1"/>
</dbReference>
<dbReference type="GO" id="GO:0004519">
    <property type="term" value="F:endonuclease activity"/>
    <property type="evidence" value="ECO:0007669"/>
    <property type="project" value="UniProtKB-KW"/>
</dbReference>
<keyword evidence="3" id="KW-0540">Nuclease</keyword>
<gene>
    <name evidence="3" type="ORF">SAMN04488095_0845</name>
</gene>
<dbReference type="GO" id="GO:0004527">
    <property type="term" value="F:exonuclease activity"/>
    <property type="evidence" value="ECO:0007669"/>
    <property type="project" value="UniProtKB-KW"/>
</dbReference>
<keyword evidence="3" id="KW-0269">Exonuclease</keyword>
<dbReference type="Pfam" id="PF03372">
    <property type="entry name" value="Exo_endo_phos"/>
    <property type="match status" value="1"/>
</dbReference>
<keyword evidence="4" id="KW-1185">Reference proteome</keyword>
<dbReference type="InterPro" id="IPR036691">
    <property type="entry name" value="Endo/exonu/phosph_ase_sf"/>
</dbReference>
<keyword evidence="3" id="KW-0378">Hydrolase</keyword>
<dbReference type="InterPro" id="IPR005135">
    <property type="entry name" value="Endo/exonuclease/phosphatase"/>
</dbReference>
<dbReference type="STRING" id="390807.SAMN04488095_0845"/>
<evidence type="ECO:0000259" key="2">
    <source>
        <dbReference type="Pfam" id="PF03372"/>
    </source>
</evidence>
<keyword evidence="1" id="KW-0472">Membrane</keyword>
<sequence>MRHKALIGAAALVMAGLAGSLHPAFDSLRIGLPYASLALLLLALTVRGWFRRLGLLLAVAGAVPVAALAWPAADMPTPTLRLLQHNLLYTNAAPTLAARLADQDIATFQEVWASEDTIRALPYDKEICLRRGTASTAVVSRLPVVARGCLDRAQAWMRVRTPAGDVTVLAVHLAWPWPARGGAQHRQIASLSRMIAALPQPVIVAGDFNQVSWSVAVARVAAASQTTVLPGLRPSYWIGGLLPLPIDHVLLPEGWTGSATLAGRHGSDHAAIAARITAP</sequence>
<feature type="transmembrane region" description="Helical" evidence="1">
    <location>
        <begin position="53"/>
        <end position="73"/>
    </location>
</feature>
<name>A0A1I3I770_9RHOB</name>
<reference evidence="3 4" key="1">
    <citation type="submission" date="2016-10" db="EMBL/GenBank/DDBJ databases">
        <authorList>
            <person name="de Groot N.N."/>
        </authorList>
    </citation>
    <scope>NUCLEOTIDE SEQUENCE [LARGE SCALE GENOMIC DNA]</scope>
    <source>
        <strain evidence="3 4">DSM 19073</strain>
    </source>
</reference>
<proteinExistence type="predicted"/>
<accession>A0A1I3I770</accession>
<keyword evidence="1" id="KW-1133">Transmembrane helix</keyword>
<dbReference type="AlphaFoldDB" id="A0A1I3I770"/>
<dbReference type="SUPFAM" id="SSF56219">
    <property type="entry name" value="DNase I-like"/>
    <property type="match status" value="1"/>
</dbReference>
<evidence type="ECO:0000313" key="3">
    <source>
        <dbReference type="EMBL" id="SFI43838.1"/>
    </source>
</evidence>
<dbReference type="EMBL" id="FORA01000001">
    <property type="protein sequence ID" value="SFI43838.1"/>
    <property type="molecule type" value="Genomic_DNA"/>
</dbReference>